<evidence type="ECO:0000313" key="2">
    <source>
        <dbReference type="Proteomes" id="UP001259347"/>
    </source>
</evidence>
<keyword evidence="2" id="KW-1185">Reference proteome</keyword>
<organism evidence="1 2">
    <name type="scientific">Microbacterium resistens</name>
    <dbReference type="NCBI Taxonomy" id="156977"/>
    <lineage>
        <taxon>Bacteria</taxon>
        <taxon>Bacillati</taxon>
        <taxon>Actinomycetota</taxon>
        <taxon>Actinomycetes</taxon>
        <taxon>Micrococcales</taxon>
        <taxon>Microbacteriaceae</taxon>
        <taxon>Microbacterium</taxon>
    </lineage>
</organism>
<dbReference type="RefSeq" id="WP_310021109.1">
    <property type="nucleotide sequence ID" value="NZ_JAVDUM010000010.1"/>
</dbReference>
<evidence type="ECO:0008006" key="3">
    <source>
        <dbReference type="Google" id="ProtNLM"/>
    </source>
</evidence>
<gene>
    <name evidence="1" type="ORF">J2Y69_002469</name>
</gene>
<sequence length="218" mass="22136">MSDIIVRESQPKDVSRRTIVKSAAWAVPVVAAASAMPMAAASTPACPSCIKAGLPVVGGIIGGLWTLQAAVAGNRGIIGMPNMFGLDATGCGIDFQNIFQPAFTFVITQATLTMSDNRTYNSTVGLGVGGGNISTVGAFPAGFVFNNVLLPSGGSIGGIPPYPVAPRTLTVTVRTTLQYGIGLSIECPMTLTWNLNGVATGLVLLGTGSVNFSGTATV</sequence>
<protein>
    <recommendedName>
        <fullName evidence="3">Secreted protein</fullName>
    </recommendedName>
</protein>
<name>A0ABU1SE38_9MICO</name>
<dbReference type="Proteomes" id="UP001259347">
    <property type="component" value="Unassembled WGS sequence"/>
</dbReference>
<accession>A0ABU1SE38</accession>
<evidence type="ECO:0000313" key="1">
    <source>
        <dbReference type="EMBL" id="MDR6867861.1"/>
    </source>
</evidence>
<dbReference type="PROSITE" id="PS51318">
    <property type="entry name" value="TAT"/>
    <property type="match status" value="1"/>
</dbReference>
<reference evidence="1 2" key="1">
    <citation type="submission" date="2023-07" db="EMBL/GenBank/DDBJ databases">
        <title>Sorghum-associated microbial communities from plants grown in Nebraska, USA.</title>
        <authorList>
            <person name="Schachtman D."/>
        </authorList>
    </citation>
    <scope>NUCLEOTIDE SEQUENCE [LARGE SCALE GENOMIC DNA]</scope>
    <source>
        <strain evidence="1 2">2980</strain>
    </source>
</reference>
<dbReference type="InterPro" id="IPR006311">
    <property type="entry name" value="TAT_signal"/>
</dbReference>
<comment type="caution">
    <text evidence="1">The sequence shown here is derived from an EMBL/GenBank/DDBJ whole genome shotgun (WGS) entry which is preliminary data.</text>
</comment>
<dbReference type="EMBL" id="JAVDUM010000010">
    <property type="protein sequence ID" value="MDR6867861.1"/>
    <property type="molecule type" value="Genomic_DNA"/>
</dbReference>
<proteinExistence type="predicted"/>